<dbReference type="PROSITE" id="PS50850">
    <property type="entry name" value="MFS"/>
    <property type="match status" value="1"/>
</dbReference>
<feature type="domain" description="Major facilitator superfamily (MFS) profile" evidence="11">
    <location>
        <begin position="100"/>
        <end position="561"/>
    </location>
</feature>
<feature type="transmembrane region" description="Helical" evidence="10">
    <location>
        <begin position="98"/>
        <end position="121"/>
    </location>
</feature>
<feature type="compositionally biased region" description="Basic and acidic residues" evidence="9">
    <location>
        <begin position="1"/>
        <end position="28"/>
    </location>
</feature>
<protein>
    <recommendedName>
        <fullName evidence="11">Major facilitator superfamily (MFS) profile domain-containing protein</fullName>
    </recommendedName>
</protein>
<feature type="transmembrane region" description="Helical" evidence="10">
    <location>
        <begin position="165"/>
        <end position="183"/>
    </location>
</feature>
<keyword evidence="4" id="KW-1003">Cell membrane</keyword>
<evidence type="ECO:0000256" key="1">
    <source>
        <dbReference type="ARBA" id="ARBA00004141"/>
    </source>
</evidence>
<evidence type="ECO:0000259" key="11">
    <source>
        <dbReference type="PROSITE" id="PS50850"/>
    </source>
</evidence>
<feature type="transmembrane region" description="Helical" evidence="10">
    <location>
        <begin position="254"/>
        <end position="274"/>
    </location>
</feature>
<evidence type="ECO:0000256" key="6">
    <source>
        <dbReference type="ARBA" id="ARBA00022989"/>
    </source>
</evidence>
<gene>
    <name evidence="12" type="ORF">NW762_006249</name>
</gene>
<dbReference type="GO" id="GO:0022857">
    <property type="term" value="F:transmembrane transporter activity"/>
    <property type="evidence" value="ECO:0007669"/>
    <property type="project" value="InterPro"/>
</dbReference>
<dbReference type="FunFam" id="1.20.1250.20:FF:000082">
    <property type="entry name" value="MFS multidrug transporter, putative"/>
    <property type="match status" value="1"/>
</dbReference>
<dbReference type="Gene3D" id="1.20.1250.20">
    <property type="entry name" value="MFS general substrate transporter like domains"/>
    <property type="match status" value="1"/>
</dbReference>
<evidence type="ECO:0000256" key="3">
    <source>
        <dbReference type="ARBA" id="ARBA00008335"/>
    </source>
</evidence>
<dbReference type="CDD" id="cd17323">
    <property type="entry name" value="MFS_Tpo1_MDR_like"/>
    <property type="match status" value="1"/>
</dbReference>
<keyword evidence="6 10" id="KW-1133">Transmembrane helix</keyword>
<comment type="caution">
    <text evidence="12">The sequence shown here is derived from an EMBL/GenBank/DDBJ whole genome shotgun (WGS) entry which is preliminary data.</text>
</comment>
<feature type="transmembrane region" description="Helical" evidence="10">
    <location>
        <begin position="324"/>
        <end position="349"/>
    </location>
</feature>
<dbReference type="AlphaFoldDB" id="A0A9W8S340"/>
<reference evidence="12" key="1">
    <citation type="submission" date="2022-09" db="EMBL/GenBank/DDBJ databases">
        <title>Fusarium specimens isolated from Avocado Roots.</title>
        <authorList>
            <person name="Stajich J."/>
            <person name="Roper C."/>
            <person name="Heimlech-Rivalta G."/>
        </authorList>
    </citation>
    <scope>NUCLEOTIDE SEQUENCE</scope>
    <source>
        <strain evidence="12">CF00136</strain>
    </source>
</reference>
<dbReference type="PROSITE" id="PS00216">
    <property type="entry name" value="SUGAR_TRANSPORT_1"/>
    <property type="match status" value="1"/>
</dbReference>
<feature type="transmembrane region" description="Helical" evidence="10">
    <location>
        <begin position="524"/>
        <end position="545"/>
    </location>
</feature>
<feature type="transmembrane region" description="Helical" evidence="10">
    <location>
        <begin position="369"/>
        <end position="391"/>
    </location>
</feature>
<sequence length="561" mass="62764">MTEKEVPRQEDFRQPFPERGDPYVDIEKNASTPIDNDHHPDTQNALKDDQNVSDLSDQTTEAGNQDDEPSAECASFEVSWDGDNDPLCPRSMSRMRKWIIVSIACLGSLCVTCASSIYTATYAQMNAEFHCSQIVATLGLSTFVLGIALGPVLTSPLSEYYGRRPIYLVSWAMFIIWTIPSAVAQNIETMIISRFFTGFAGSSFLSVAGGTAGDVFERHEIQKPMSLVSLAPFIGPTIGPLMGGFINYHVDWRWTYYVMIIWAAFIMAAIIFFAPETFHPILLREKARKLRKETGNNAYMAPMEHVHKPILETLKISILRPFQLLFLEPMCLCLDLYSAILLGILYLFFGAFPLVFRTNHGMNLWQVGMTFLGILVGLLCATASTPLWAKLRMRLLAKQEKETGKAISEPEYRLPPTILGAVLIPIGLFWFAWTTYASVHWIVPIIGSGVFGCGMLLVYTGIFTFLVDAYPQYAASAMAANSFARCSFAGKFHLRPALRYPVSDSLTAAFPLFGIQMYEKLGFQWASSLLAFLTVAMAPFPWLFFKYGKQLRAKSKFAVHI</sequence>
<feature type="region of interest" description="Disordered" evidence="9">
    <location>
        <begin position="1"/>
        <end position="78"/>
    </location>
</feature>
<dbReference type="Pfam" id="PF07690">
    <property type="entry name" value="MFS_1"/>
    <property type="match status" value="1"/>
</dbReference>
<feature type="transmembrane region" description="Helical" evidence="10">
    <location>
        <begin position="412"/>
        <end position="433"/>
    </location>
</feature>
<evidence type="ECO:0000313" key="12">
    <source>
        <dbReference type="EMBL" id="KAJ4263430.1"/>
    </source>
</evidence>
<evidence type="ECO:0000256" key="7">
    <source>
        <dbReference type="ARBA" id="ARBA00023136"/>
    </source>
</evidence>
<evidence type="ECO:0000256" key="5">
    <source>
        <dbReference type="ARBA" id="ARBA00022692"/>
    </source>
</evidence>
<feature type="compositionally biased region" description="Basic and acidic residues" evidence="9">
    <location>
        <begin position="35"/>
        <end position="50"/>
    </location>
</feature>
<evidence type="ECO:0000256" key="10">
    <source>
        <dbReference type="SAM" id="Phobius"/>
    </source>
</evidence>
<dbReference type="PANTHER" id="PTHR23502:SF7">
    <property type="entry name" value="DRUG_PROTON ANTIPORTER YHK8-RELATED"/>
    <property type="match status" value="1"/>
</dbReference>
<comment type="subcellular location">
    <subcellularLocation>
        <location evidence="2">Cell membrane</location>
    </subcellularLocation>
    <subcellularLocation>
        <location evidence="1">Membrane</location>
        <topology evidence="1">Multi-pass membrane protein</topology>
    </subcellularLocation>
</comment>
<dbReference type="Proteomes" id="UP001152049">
    <property type="component" value="Unassembled WGS sequence"/>
</dbReference>
<accession>A0A9W8S340</accession>
<keyword evidence="8" id="KW-0325">Glycoprotein</keyword>
<dbReference type="GO" id="GO:0140115">
    <property type="term" value="P:export across plasma membrane"/>
    <property type="evidence" value="ECO:0007669"/>
    <property type="project" value="UniProtKB-ARBA"/>
</dbReference>
<dbReference type="GO" id="GO:0042908">
    <property type="term" value="P:xenobiotic transport"/>
    <property type="evidence" value="ECO:0007669"/>
    <property type="project" value="UniProtKB-ARBA"/>
</dbReference>
<keyword evidence="13" id="KW-1185">Reference proteome</keyword>
<feature type="transmembrane region" description="Helical" evidence="10">
    <location>
        <begin position="228"/>
        <end position="248"/>
    </location>
</feature>
<feature type="compositionally biased region" description="Polar residues" evidence="9">
    <location>
        <begin position="52"/>
        <end position="63"/>
    </location>
</feature>
<evidence type="ECO:0000256" key="8">
    <source>
        <dbReference type="ARBA" id="ARBA00023180"/>
    </source>
</evidence>
<dbReference type="SUPFAM" id="SSF103473">
    <property type="entry name" value="MFS general substrate transporter"/>
    <property type="match status" value="1"/>
</dbReference>
<dbReference type="InterPro" id="IPR020846">
    <property type="entry name" value="MFS_dom"/>
</dbReference>
<name>A0A9W8S340_9HYPO</name>
<evidence type="ECO:0000313" key="13">
    <source>
        <dbReference type="Proteomes" id="UP001152049"/>
    </source>
</evidence>
<dbReference type="PANTHER" id="PTHR23502">
    <property type="entry name" value="MAJOR FACILITATOR SUPERFAMILY"/>
    <property type="match status" value="1"/>
</dbReference>
<dbReference type="EMBL" id="JAOQAZ010000010">
    <property type="protein sequence ID" value="KAJ4263430.1"/>
    <property type="molecule type" value="Genomic_DNA"/>
</dbReference>
<dbReference type="OrthoDB" id="3561359at2759"/>
<keyword evidence="7 10" id="KW-0472">Membrane</keyword>
<feature type="transmembrane region" description="Helical" evidence="10">
    <location>
        <begin position="133"/>
        <end position="153"/>
    </location>
</feature>
<evidence type="ECO:0000256" key="9">
    <source>
        <dbReference type="SAM" id="MobiDB-lite"/>
    </source>
</evidence>
<feature type="transmembrane region" description="Helical" evidence="10">
    <location>
        <begin position="195"/>
        <end position="216"/>
    </location>
</feature>
<dbReference type="InterPro" id="IPR011701">
    <property type="entry name" value="MFS"/>
</dbReference>
<comment type="similarity">
    <text evidence="3">Belongs to the major facilitator superfamily.</text>
</comment>
<dbReference type="InterPro" id="IPR005829">
    <property type="entry name" value="Sugar_transporter_CS"/>
</dbReference>
<organism evidence="12 13">
    <name type="scientific">Fusarium torreyae</name>
    <dbReference type="NCBI Taxonomy" id="1237075"/>
    <lineage>
        <taxon>Eukaryota</taxon>
        <taxon>Fungi</taxon>
        <taxon>Dikarya</taxon>
        <taxon>Ascomycota</taxon>
        <taxon>Pezizomycotina</taxon>
        <taxon>Sordariomycetes</taxon>
        <taxon>Hypocreomycetidae</taxon>
        <taxon>Hypocreales</taxon>
        <taxon>Nectriaceae</taxon>
        <taxon>Fusarium</taxon>
    </lineage>
</organism>
<evidence type="ECO:0000256" key="2">
    <source>
        <dbReference type="ARBA" id="ARBA00004236"/>
    </source>
</evidence>
<dbReference type="InterPro" id="IPR036259">
    <property type="entry name" value="MFS_trans_sf"/>
</dbReference>
<evidence type="ECO:0000256" key="4">
    <source>
        <dbReference type="ARBA" id="ARBA00022475"/>
    </source>
</evidence>
<proteinExistence type="inferred from homology"/>
<dbReference type="GO" id="GO:0005886">
    <property type="term" value="C:plasma membrane"/>
    <property type="evidence" value="ECO:0007669"/>
    <property type="project" value="UniProtKB-SubCell"/>
</dbReference>
<keyword evidence="5 10" id="KW-0812">Transmembrane</keyword>
<feature type="transmembrane region" description="Helical" evidence="10">
    <location>
        <begin position="439"/>
        <end position="467"/>
    </location>
</feature>